<evidence type="ECO:0000256" key="2">
    <source>
        <dbReference type="ARBA" id="ARBA00023012"/>
    </source>
</evidence>
<evidence type="ECO:0000256" key="5">
    <source>
        <dbReference type="ARBA" id="ARBA00023163"/>
    </source>
</evidence>
<dbReference type="InterPro" id="IPR001054">
    <property type="entry name" value="A/G_cyclase"/>
</dbReference>
<accession>A0A918GNW6</accession>
<dbReference type="InterPro" id="IPR041664">
    <property type="entry name" value="AAA_16"/>
</dbReference>
<feature type="DNA-binding region" description="OmpR/PhoB-type" evidence="6">
    <location>
        <begin position="1"/>
        <end position="95"/>
    </location>
</feature>
<evidence type="ECO:0000259" key="8">
    <source>
        <dbReference type="PROSITE" id="PS50125"/>
    </source>
</evidence>
<dbReference type="InterPro" id="IPR001867">
    <property type="entry name" value="OmpR/PhoB-type_DNA-bd"/>
</dbReference>
<gene>
    <name evidence="10" type="ORF">GCM10010238_44720</name>
</gene>
<keyword evidence="5" id="KW-0804">Transcription</keyword>
<dbReference type="InterPro" id="IPR027417">
    <property type="entry name" value="P-loop_NTPase"/>
</dbReference>
<dbReference type="Proteomes" id="UP000653493">
    <property type="component" value="Unassembled WGS sequence"/>
</dbReference>
<organism evidence="10 11">
    <name type="scientific">Streptomyces griseoviridis</name>
    <dbReference type="NCBI Taxonomy" id="45398"/>
    <lineage>
        <taxon>Bacteria</taxon>
        <taxon>Bacillati</taxon>
        <taxon>Actinomycetota</taxon>
        <taxon>Actinomycetes</taxon>
        <taxon>Kitasatosporales</taxon>
        <taxon>Streptomycetaceae</taxon>
        <taxon>Streptomyces</taxon>
    </lineage>
</organism>
<dbReference type="InterPro" id="IPR036388">
    <property type="entry name" value="WH-like_DNA-bd_sf"/>
</dbReference>
<dbReference type="InterPro" id="IPR051677">
    <property type="entry name" value="AfsR-DnrI-RedD_regulator"/>
</dbReference>
<dbReference type="AlphaFoldDB" id="A0A918GNW6"/>
<dbReference type="SUPFAM" id="SSF52540">
    <property type="entry name" value="P-loop containing nucleoside triphosphate hydrolases"/>
    <property type="match status" value="1"/>
</dbReference>
<dbReference type="SUPFAM" id="SSF46894">
    <property type="entry name" value="C-terminal effector domain of the bipartite response regulators"/>
    <property type="match status" value="1"/>
</dbReference>
<dbReference type="PANTHER" id="PTHR35807:SF1">
    <property type="entry name" value="TRANSCRIPTIONAL REGULATOR REDD"/>
    <property type="match status" value="1"/>
</dbReference>
<dbReference type="SUPFAM" id="SSF48452">
    <property type="entry name" value="TPR-like"/>
    <property type="match status" value="1"/>
</dbReference>
<dbReference type="Pfam" id="PF00486">
    <property type="entry name" value="Trans_reg_C"/>
    <property type="match status" value="1"/>
</dbReference>
<evidence type="ECO:0000256" key="4">
    <source>
        <dbReference type="ARBA" id="ARBA00023125"/>
    </source>
</evidence>
<dbReference type="PROSITE" id="PS50125">
    <property type="entry name" value="GUANYLATE_CYCLASE_2"/>
    <property type="match status" value="1"/>
</dbReference>
<evidence type="ECO:0000259" key="9">
    <source>
        <dbReference type="PROSITE" id="PS51755"/>
    </source>
</evidence>
<feature type="domain" description="Guanylate cyclase" evidence="8">
    <location>
        <begin position="318"/>
        <end position="428"/>
    </location>
</feature>
<dbReference type="FunFam" id="1.25.40.10:FF:000222">
    <property type="entry name" value="SARP family transcriptional regulator"/>
    <property type="match status" value="1"/>
</dbReference>
<comment type="caution">
    <text evidence="10">The sequence shown here is derived from an EMBL/GenBank/DDBJ whole genome shotgun (WGS) entry which is preliminary data.</text>
</comment>
<dbReference type="InterPro" id="IPR005158">
    <property type="entry name" value="BTAD"/>
</dbReference>
<dbReference type="GO" id="GO:0004016">
    <property type="term" value="F:adenylate cyclase activity"/>
    <property type="evidence" value="ECO:0007669"/>
    <property type="project" value="UniProtKB-ARBA"/>
</dbReference>
<evidence type="ECO:0000313" key="10">
    <source>
        <dbReference type="EMBL" id="GGS50260.1"/>
    </source>
</evidence>
<dbReference type="Pfam" id="PF13191">
    <property type="entry name" value="AAA_16"/>
    <property type="match status" value="1"/>
</dbReference>
<evidence type="ECO:0000256" key="7">
    <source>
        <dbReference type="SAM" id="MobiDB-lite"/>
    </source>
</evidence>
<dbReference type="Gene3D" id="1.25.40.10">
    <property type="entry name" value="Tetratricopeptide repeat domain"/>
    <property type="match status" value="1"/>
</dbReference>
<reference evidence="10" key="2">
    <citation type="submission" date="2020-09" db="EMBL/GenBank/DDBJ databases">
        <authorList>
            <person name="Sun Q."/>
            <person name="Ohkuma M."/>
        </authorList>
    </citation>
    <scope>NUCLEOTIDE SEQUENCE</scope>
    <source>
        <strain evidence="10">JCM 4234</strain>
    </source>
</reference>
<dbReference type="InterPro" id="IPR011990">
    <property type="entry name" value="TPR-like_helical_dom_sf"/>
</dbReference>
<evidence type="ECO:0000256" key="6">
    <source>
        <dbReference type="PROSITE-ProRule" id="PRU01091"/>
    </source>
</evidence>
<keyword evidence="11" id="KW-1185">Reference proteome</keyword>
<keyword evidence="2" id="KW-0902">Two-component regulatory system</keyword>
<sequence>MRFSILGPLNITDKGRPVPLGSVTQRALLGYLLLHANTVVATSRLLQALWREEPPPTARKIVQNAISGLRRTLAEPDGDRSKLLVTHAPGYVLRADPATIDNCEFQELARTGRAALAAGQWDEADRHLRQALALWKGPALADLVEDGYDWPELTALQNARHSVLENRMDAALAAGRHLDVIGELEAVVSTDPLRERLCRQLMLALYRSGRQAEALRAFRRTRAALVEQLGLDPGPELRELERAILDHDPSLVSGGTAIRMASRGTTAPPPPGGAETAEPSAPAAAPGTPPDTAAGPGRTAGGSPDRPEDEHKRVTAVFVRVDTSDCSVPPEVLDRLLQQVRSTVRQQTCLYGGRNHGSMGPVILSLFGTAQTQEDDVLRAVRMALDVAAYAEQGVRLRVAVSSGDALVLRAPATEADDEPVDVAGRFMETGLGLLLEAAPGVVRVCDTTRQACAEHFGFATTGARPGGHDVTVALRPALASRTHLPFVQRDRELEQLRWWVEEVRRSRRPHLVTVLGVAGIGKSRLMHELRRDVTGRPGMGCLVGCNRALGPKEPYTALAGVVRAYLGTKDDDPAPEQNGRLDAAVTDLVGTGPISAQLADALRPLLCAATGDEPGRHALADPERRQAVFTAWRRFVEELAVREPLLIILEDLHRTDDALLEFVGDLTENVGSLPLLVVVTARPELVNRSPYWASGRRNATTMSLEPLSRTGIEALLSSVARPGSGAHGAESYATLTEQSGGNPLFALEYARMLDGAADDDPPRSACVRPRRSGAEPPVPPRVHGIISARLDTLPAAEKSLLYDASLFGSPFYELELAALSDRDPEEIQECLRSLERREFLQRCRLGPELGSVEYDFVHKLVGAVAYSRMSHARRAEKHRRAAQWLADHSNRPLTLLVHHCRQAVGHTRDANLSVKDISAHVCDILIGAGQQAKRRRVPGAARYCYRSALEFCATGDPRWEVLRRRLYEDAKSPV</sequence>
<dbReference type="Pfam" id="PF03704">
    <property type="entry name" value="BTAD"/>
    <property type="match status" value="1"/>
</dbReference>
<dbReference type="InterPro" id="IPR029787">
    <property type="entry name" value="Nucleotide_cyclase"/>
</dbReference>
<dbReference type="SMART" id="SM01043">
    <property type="entry name" value="BTAD"/>
    <property type="match status" value="1"/>
</dbReference>
<feature type="region of interest" description="Disordered" evidence="7">
    <location>
        <begin position="758"/>
        <end position="781"/>
    </location>
</feature>
<dbReference type="GO" id="GO:0003677">
    <property type="term" value="F:DNA binding"/>
    <property type="evidence" value="ECO:0007669"/>
    <property type="project" value="UniProtKB-UniRule"/>
</dbReference>
<reference evidence="10" key="1">
    <citation type="journal article" date="2014" name="Int. J. Syst. Evol. Microbiol.">
        <title>Complete genome sequence of Corynebacterium casei LMG S-19264T (=DSM 44701T), isolated from a smear-ripened cheese.</title>
        <authorList>
            <consortium name="US DOE Joint Genome Institute (JGI-PGF)"/>
            <person name="Walter F."/>
            <person name="Albersmeier A."/>
            <person name="Kalinowski J."/>
            <person name="Ruckert C."/>
        </authorList>
    </citation>
    <scope>NUCLEOTIDE SEQUENCE</scope>
    <source>
        <strain evidence="10">JCM 4234</strain>
    </source>
</reference>
<feature type="region of interest" description="Disordered" evidence="7">
    <location>
        <begin position="261"/>
        <end position="310"/>
    </location>
</feature>
<dbReference type="SUPFAM" id="SSF55073">
    <property type="entry name" value="Nucleotide cyclase"/>
    <property type="match status" value="1"/>
</dbReference>
<proteinExistence type="inferred from homology"/>
<dbReference type="EMBL" id="BMSL01000014">
    <property type="protein sequence ID" value="GGS50260.1"/>
    <property type="molecule type" value="Genomic_DNA"/>
</dbReference>
<evidence type="ECO:0000256" key="3">
    <source>
        <dbReference type="ARBA" id="ARBA00023015"/>
    </source>
</evidence>
<dbReference type="CDD" id="cd15831">
    <property type="entry name" value="BTAD"/>
    <property type="match status" value="1"/>
</dbReference>
<name>A0A918GNW6_STRGD</name>
<protein>
    <recommendedName>
        <fullName evidence="12">OmpR/PhoB-type domain-containing protein</fullName>
    </recommendedName>
</protein>
<dbReference type="Gene3D" id="3.40.50.300">
    <property type="entry name" value="P-loop containing nucleotide triphosphate hydrolases"/>
    <property type="match status" value="1"/>
</dbReference>
<keyword evidence="4 6" id="KW-0238">DNA-binding</keyword>
<dbReference type="GO" id="GO:0000160">
    <property type="term" value="P:phosphorelay signal transduction system"/>
    <property type="evidence" value="ECO:0007669"/>
    <property type="project" value="UniProtKB-KW"/>
</dbReference>
<evidence type="ECO:0000256" key="1">
    <source>
        <dbReference type="ARBA" id="ARBA00005820"/>
    </source>
</evidence>
<dbReference type="PANTHER" id="PTHR35807">
    <property type="entry name" value="TRANSCRIPTIONAL REGULATOR REDD-RELATED"/>
    <property type="match status" value="1"/>
</dbReference>
<dbReference type="InterPro" id="IPR016032">
    <property type="entry name" value="Sig_transdc_resp-reg_C-effctor"/>
</dbReference>
<feature type="compositionally biased region" description="Low complexity" evidence="7">
    <location>
        <begin position="273"/>
        <end position="304"/>
    </location>
</feature>
<keyword evidence="3" id="KW-0805">Transcription regulation</keyword>
<dbReference type="PROSITE" id="PS51755">
    <property type="entry name" value="OMPR_PHOB"/>
    <property type="match status" value="1"/>
</dbReference>
<dbReference type="GO" id="GO:0009190">
    <property type="term" value="P:cyclic nucleotide biosynthetic process"/>
    <property type="evidence" value="ECO:0007669"/>
    <property type="project" value="InterPro"/>
</dbReference>
<comment type="similarity">
    <text evidence="1">Belongs to the AfsR/DnrI/RedD regulatory family.</text>
</comment>
<dbReference type="GO" id="GO:0006355">
    <property type="term" value="P:regulation of DNA-templated transcription"/>
    <property type="evidence" value="ECO:0007669"/>
    <property type="project" value="InterPro"/>
</dbReference>
<evidence type="ECO:0008006" key="12">
    <source>
        <dbReference type="Google" id="ProtNLM"/>
    </source>
</evidence>
<evidence type="ECO:0000313" key="11">
    <source>
        <dbReference type="Proteomes" id="UP000653493"/>
    </source>
</evidence>
<dbReference type="SMART" id="SM00862">
    <property type="entry name" value="Trans_reg_C"/>
    <property type="match status" value="1"/>
</dbReference>
<dbReference type="Gene3D" id="3.30.70.1230">
    <property type="entry name" value="Nucleotide cyclase"/>
    <property type="match status" value="1"/>
</dbReference>
<feature type="domain" description="OmpR/PhoB-type" evidence="9">
    <location>
        <begin position="1"/>
        <end position="95"/>
    </location>
</feature>
<dbReference type="Gene3D" id="1.10.10.10">
    <property type="entry name" value="Winged helix-like DNA-binding domain superfamily/Winged helix DNA-binding domain"/>
    <property type="match status" value="1"/>
</dbReference>